<dbReference type="AlphaFoldDB" id="A0A2Z6MX92"/>
<dbReference type="OrthoDB" id="10605383at2759"/>
<feature type="region of interest" description="Disordered" evidence="1">
    <location>
        <begin position="152"/>
        <end position="232"/>
    </location>
</feature>
<dbReference type="Proteomes" id="UP000242715">
    <property type="component" value="Unassembled WGS sequence"/>
</dbReference>
<feature type="compositionally biased region" description="Acidic residues" evidence="1">
    <location>
        <begin position="156"/>
        <end position="175"/>
    </location>
</feature>
<reference evidence="3" key="1">
    <citation type="journal article" date="2017" name="Front. Plant Sci.">
        <title>Climate Clever Clovers: New Paradigm to Reduce the Environmental Footprint of Ruminants by Breeding Low Methanogenic Forages Utilizing Haplotype Variation.</title>
        <authorList>
            <person name="Kaur P."/>
            <person name="Appels R."/>
            <person name="Bayer P.E."/>
            <person name="Keeble-Gagnere G."/>
            <person name="Wang J."/>
            <person name="Hirakawa H."/>
            <person name="Shirasawa K."/>
            <person name="Vercoe P."/>
            <person name="Stefanova K."/>
            <person name="Durmic Z."/>
            <person name="Nichols P."/>
            <person name="Revell C."/>
            <person name="Isobe S.N."/>
            <person name="Edwards D."/>
            <person name="Erskine W."/>
        </authorList>
    </citation>
    <scope>NUCLEOTIDE SEQUENCE [LARGE SCALE GENOMIC DNA]</scope>
    <source>
        <strain evidence="3">cv. Daliak</strain>
    </source>
</reference>
<evidence type="ECO:0000313" key="3">
    <source>
        <dbReference type="Proteomes" id="UP000242715"/>
    </source>
</evidence>
<keyword evidence="3" id="KW-1185">Reference proteome</keyword>
<feature type="region of interest" description="Disordered" evidence="1">
    <location>
        <begin position="84"/>
        <end position="131"/>
    </location>
</feature>
<accession>A0A2Z6MX92</accession>
<proteinExistence type="predicted"/>
<organism evidence="2 3">
    <name type="scientific">Trifolium subterraneum</name>
    <name type="common">Subterranean clover</name>
    <dbReference type="NCBI Taxonomy" id="3900"/>
    <lineage>
        <taxon>Eukaryota</taxon>
        <taxon>Viridiplantae</taxon>
        <taxon>Streptophyta</taxon>
        <taxon>Embryophyta</taxon>
        <taxon>Tracheophyta</taxon>
        <taxon>Spermatophyta</taxon>
        <taxon>Magnoliopsida</taxon>
        <taxon>eudicotyledons</taxon>
        <taxon>Gunneridae</taxon>
        <taxon>Pentapetalae</taxon>
        <taxon>rosids</taxon>
        <taxon>fabids</taxon>
        <taxon>Fabales</taxon>
        <taxon>Fabaceae</taxon>
        <taxon>Papilionoideae</taxon>
        <taxon>50 kb inversion clade</taxon>
        <taxon>NPAAA clade</taxon>
        <taxon>Hologalegina</taxon>
        <taxon>IRL clade</taxon>
        <taxon>Trifolieae</taxon>
        <taxon>Trifolium</taxon>
    </lineage>
</organism>
<gene>
    <name evidence="2" type="ORF">TSUD_32680</name>
</gene>
<feature type="compositionally biased region" description="Basic and acidic residues" evidence="1">
    <location>
        <begin position="204"/>
        <end position="215"/>
    </location>
</feature>
<feature type="compositionally biased region" description="Basic and acidic residues" evidence="1">
    <location>
        <begin position="12"/>
        <end position="35"/>
    </location>
</feature>
<name>A0A2Z6MX92_TRISU</name>
<dbReference type="EMBL" id="DF973229">
    <property type="protein sequence ID" value="GAU21437.1"/>
    <property type="molecule type" value="Genomic_DNA"/>
</dbReference>
<feature type="compositionally biased region" description="Acidic residues" evidence="1">
    <location>
        <begin position="86"/>
        <end position="101"/>
    </location>
</feature>
<sequence>MSALLGQTALVGHDEKNSNVNAEKHKDEEDLQERSTKKKKEGNQQFSTRSSLPKDYTEVVAMQSMENNRGSYCDRLLGRKSSVVAEETEGEEVEDGMEEEEEKMKKTKRNRKGNFDRNNTPAAVNTPPVRINDDANILGSRFISLREDIPELEKEGVDEEENVHELEKEGEDINEESQQVQAAFNSKTKNKRDNGGSNATKGDSMMERTHKESKLATRGVGSFKGKTGAHGKKGVENIVEKMEAQILDSLVGQTKWQPNMNHNANPEGGTHVKEKSLGSKLEGTLGPQAVTQPNRPKPPNWGGMTKELMEALIQTWKWWGKHLVSRNIRDVCSNLNFVLLMMNTNSKIFVWNCRGVIRTNCGDPLNCLVMMSLVLQRSKDTPEV</sequence>
<feature type="compositionally biased region" description="Polar residues" evidence="1">
    <location>
        <begin position="176"/>
        <end position="187"/>
    </location>
</feature>
<feature type="region of interest" description="Disordered" evidence="1">
    <location>
        <begin position="1"/>
        <end position="55"/>
    </location>
</feature>
<protein>
    <submittedName>
        <fullName evidence="2">Uncharacterized protein</fullName>
    </submittedName>
</protein>
<evidence type="ECO:0000256" key="1">
    <source>
        <dbReference type="SAM" id="MobiDB-lite"/>
    </source>
</evidence>
<evidence type="ECO:0000313" key="2">
    <source>
        <dbReference type="EMBL" id="GAU21437.1"/>
    </source>
</evidence>